<evidence type="ECO:0000256" key="3">
    <source>
        <dbReference type="ARBA" id="ARBA00004729"/>
    </source>
</evidence>
<protein>
    <recommendedName>
        <fullName evidence="10">3-isopropylmalate dehydratase small subunit</fullName>
        <ecNumber evidence="10">4.2.1.33</ecNumber>
    </recommendedName>
    <alternativeName>
        <fullName evidence="10">Alpha-IPM isomerase</fullName>
        <shortName evidence="10">IPMI</shortName>
    </alternativeName>
    <alternativeName>
        <fullName evidence="10">Isopropylmalate isomerase</fullName>
    </alternativeName>
</protein>
<evidence type="ECO:0000313" key="12">
    <source>
        <dbReference type="EMBL" id="GHP00967.1"/>
    </source>
</evidence>
<keyword evidence="6 10" id="KW-0432">Leucine biosynthesis</keyword>
<dbReference type="FunFam" id="3.20.19.10:FF:000003">
    <property type="entry name" value="3-isopropylmalate dehydratase small subunit"/>
    <property type="match status" value="1"/>
</dbReference>
<dbReference type="PANTHER" id="PTHR43345">
    <property type="entry name" value="3-ISOPROPYLMALATE DEHYDRATASE SMALL SUBUNIT 2-RELATED-RELATED"/>
    <property type="match status" value="1"/>
</dbReference>
<evidence type="ECO:0000256" key="1">
    <source>
        <dbReference type="ARBA" id="ARBA00000491"/>
    </source>
</evidence>
<evidence type="ECO:0000259" key="11">
    <source>
        <dbReference type="Pfam" id="PF00694"/>
    </source>
</evidence>
<evidence type="ECO:0000256" key="5">
    <source>
        <dbReference type="ARBA" id="ARBA00011271"/>
    </source>
</evidence>
<dbReference type="PANTHER" id="PTHR43345:SF5">
    <property type="entry name" value="3-ISOPROPYLMALATE DEHYDRATASE SMALL SUBUNIT"/>
    <property type="match status" value="1"/>
</dbReference>
<comment type="caution">
    <text evidence="12">The sequence shown here is derived from an EMBL/GenBank/DDBJ whole genome shotgun (WGS) entry which is preliminary data.</text>
</comment>
<dbReference type="GO" id="GO:0009098">
    <property type="term" value="P:L-leucine biosynthetic process"/>
    <property type="evidence" value="ECO:0007669"/>
    <property type="project" value="UniProtKB-UniRule"/>
</dbReference>
<dbReference type="AlphaFoldDB" id="A0A8J3J3N2"/>
<dbReference type="Proteomes" id="UP000597444">
    <property type="component" value="Unassembled WGS sequence"/>
</dbReference>
<gene>
    <name evidence="12" type="primary">leuD_2</name>
    <name evidence="10" type="synonym">leuD</name>
    <name evidence="12" type="ORF">KSF_110140</name>
</gene>
<comment type="pathway">
    <text evidence="3 10">Amino-acid biosynthesis; L-leucine biosynthesis; L-leucine from 3-methyl-2-oxobutanoate: step 2/4.</text>
</comment>
<evidence type="ECO:0000256" key="6">
    <source>
        <dbReference type="ARBA" id="ARBA00022430"/>
    </source>
</evidence>
<dbReference type="EC" id="4.2.1.33" evidence="10"/>
<dbReference type="InterPro" id="IPR000573">
    <property type="entry name" value="AconitaseA/IPMdHydase_ssu_swvl"/>
</dbReference>
<keyword evidence="7 10" id="KW-0028">Amino-acid biosynthesis</keyword>
<dbReference type="Pfam" id="PF00694">
    <property type="entry name" value="Aconitase_C"/>
    <property type="match status" value="1"/>
</dbReference>
<evidence type="ECO:0000256" key="4">
    <source>
        <dbReference type="ARBA" id="ARBA00009845"/>
    </source>
</evidence>
<dbReference type="EMBL" id="BNJK01000004">
    <property type="protein sequence ID" value="GHP00967.1"/>
    <property type="molecule type" value="Genomic_DNA"/>
</dbReference>
<keyword evidence="13" id="KW-1185">Reference proteome</keyword>
<evidence type="ECO:0000256" key="8">
    <source>
        <dbReference type="ARBA" id="ARBA00023239"/>
    </source>
</evidence>
<accession>A0A8J3J3N2</accession>
<organism evidence="12 13">
    <name type="scientific">Reticulibacter mediterranei</name>
    <dbReference type="NCBI Taxonomy" id="2778369"/>
    <lineage>
        <taxon>Bacteria</taxon>
        <taxon>Bacillati</taxon>
        <taxon>Chloroflexota</taxon>
        <taxon>Ktedonobacteria</taxon>
        <taxon>Ktedonobacterales</taxon>
        <taxon>Reticulibacteraceae</taxon>
        <taxon>Reticulibacter</taxon>
    </lineage>
</organism>
<dbReference type="NCBIfam" id="TIGR00171">
    <property type="entry name" value="leuD"/>
    <property type="match status" value="1"/>
</dbReference>
<evidence type="ECO:0000256" key="9">
    <source>
        <dbReference type="ARBA" id="ARBA00023304"/>
    </source>
</evidence>
<comment type="catalytic activity">
    <reaction evidence="1 10">
        <text>(2R,3S)-3-isopropylmalate = (2S)-2-isopropylmalate</text>
        <dbReference type="Rhea" id="RHEA:32287"/>
        <dbReference type="ChEBI" id="CHEBI:1178"/>
        <dbReference type="ChEBI" id="CHEBI:35121"/>
        <dbReference type="EC" id="4.2.1.33"/>
    </reaction>
</comment>
<evidence type="ECO:0000256" key="10">
    <source>
        <dbReference type="HAMAP-Rule" id="MF_01031"/>
    </source>
</evidence>
<evidence type="ECO:0000313" key="13">
    <source>
        <dbReference type="Proteomes" id="UP000597444"/>
    </source>
</evidence>
<keyword evidence="8 10" id="KW-0456">Lyase</keyword>
<evidence type="ECO:0000256" key="7">
    <source>
        <dbReference type="ARBA" id="ARBA00022605"/>
    </source>
</evidence>
<comment type="function">
    <text evidence="2 10">Catalyzes the isomerization between 2-isopropylmalate and 3-isopropylmalate, via the formation of 2-isopropylmaleate.</text>
</comment>
<proteinExistence type="inferred from homology"/>
<name>A0A8J3J3N2_9CHLR</name>
<dbReference type="InterPro" id="IPR033940">
    <property type="entry name" value="IPMI_Swivel"/>
</dbReference>
<reference evidence="12" key="1">
    <citation type="submission" date="2020-10" db="EMBL/GenBank/DDBJ databases">
        <title>Taxonomic study of unclassified bacteria belonging to the class Ktedonobacteria.</title>
        <authorList>
            <person name="Yabe S."/>
            <person name="Wang C.M."/>
            <person name="Zheng Y."/>
            <person name="Sakai Y."/>
            <person name="Cavaletti L."/>
            <person name="Monciardini P."/>
            <person name="Donadio S."/>
        </authorList>
    </citation>
    <scope>NUCLEOTIDE SEQUENCE</scope>
    <source>
        <strain evidence="12">ID150040</strain>
    </source>
</reference>
<dbReference type="InterPro" id="IPR015928">
    <property type="entry name" value="Aconitase/3IPM_dehydase_swvl"/>
</dbReference>
<dbReference type="CDD" id="cd01577">
    <property type="entry name" value="IPMI_Swivel"/>
    <property type="match status" value="1"/>
</dbReference>
<dbReference type="InterPro" id="IPR050075">
    <property type="entry name" value="LeuD"/>
</dbReference>
<comment type="similarity">
    <text evidence="4 10">Belongs to the LeuD family. LeuD type 1 subfamily.</text>
</comment>
<dbReference type="InterPro" id="IPR004431">
    <property type="entry name" value="3-IsopropMal_deHydase_ssu"/>
</dbReference>
<comment type="subunit">
    <text evidence="5 10">Heterodimer of LeuC and LeuD.</text>
</comment>
<feature type="domain" description="Aconitase A/isopropylmalate dehydratase small subunit swivel" evidence="11">
    <location>
        <begin position="1"/>
        <end position="124"/>
    </location>
</feature>
<dbReference type="SUPFAM" id="SSF52016">
    <property type="entry name" value="LeuD/IlvD-like"/>
    <property type="match status" value="1"/>
</dbReference>
<keyword evidence="9 10" id="KW-0100">Branched-chain amino acid biosynthesis</keyword>
<dbReference type="GO" id="GO:0003861">
    <property type="term" value="F:3-isopropylmalate dehydratase activity"/>
    <property type="evidence" value="ECO:0007669"/>
    <property type="project" value="UniProtKB-UniRule"/>
</dbReference>
<evidence type="ECO:0000256" key="2">
    <source>
        <dbReference type="ARBA" id="ARBA00002695"/>
    </source>
</evidence>
<dbReference type="HAMAP" id="MF_01031">
    <property type="entry name" value="LeuD_type1"/>
    <property type="match status" value="1"/>
</dbReference>
<sequence length="208" mass="23296">MEQFTIHHGSVVPLDHVNVNTDDILPARYLTSITRSGYAHALFTDWRYLNNSQQPDPAFVLNMPRYQGATILLARENFGCGSSREHAPWALQEYGFKAIIAPSFGDIFYNNCLNIGLLPVRLDAERVQALFEEEQETAGYALTIDLAAQAVTTPTGQAYSFALDPFRKEALLQGLDAVGQTLLRVDMIAAYEQRRRAELPWLFASSAR</sequence>
<dbReference type="NCBIfam" id="NF002458">
    <property type="entry name" value="PRK01641.1"/>
    <property type="match status" value="1"/>
</dbReference>
<dbReference type="GO" id="GO:0009316">
    <property type="term" value="C:3-isopropylmalate dehydratase complex"/>
    <property type="evidence" value="ECO:0007669"/>
    <property type="project" value="InterPro"/>
</dbReference>
<dbReference type="RefSeq" id="WP_220211543.1">
    <property type="nucleotide sequence ID" value="NZ_BNJK01000004.1"/>
</dbReference>
<dbReference type="UniPathway" id="UPA00048">
    <property type="reaction ID" value="UER00071"/>
</dbReference>
<dbReference type="Gene3D" id="3.20.19.10">
    <property type="entry name" value="Aconitase, domain 4"/>
    <property type="match status" value="1"/>
</dbReference>